<organism evidence="1 2">
    <name type="scientific">Blautia wexlerae</name>
    <dbReference type="NCBI Taxonomy" id="418240"/>
    <lineage>
        <taxon>Bacteria</taxon>
        <taxon>Bacillati</taxon>
        <taxon>Bacillota</taxon>
        <taxon>Clostridia</taxon>
        <taxon>Lachnospirales</taxon>
        <taxon>Lachnospiraceae</taxon>
        <taxon>Blautia</taxon>
    </lineage>
</organism>
<sequence>MVYAKGGTSQFSGGKGNVMKMNVYQEISQIIKEADGILIGASNGLSIAEGYNIFADDAWFQKNMGDFREKYGLRCVLHGFSVPMKVEEKWAFVSRLVKAKAMQDEPSEIMKNIYALVKDKEYFVVTSNAEDHFVPAGFEADRVFEMEGKLTQMRCKNRCHDEVYPNQKAVLAMTEEEVNGRVPKELLPKCPKCGGDMEVNWGEMSSFTETKNWKEKAARYQEFIQNLHGKKLVILEFGIGWRNQMIKAPLMQLAAVEPQARYITFNKGEIYIPEEIKEKSIGVDGNLTVALKEIRKGRID</sequence>
<dbReference type="InterPro" id="IPR029035">
    <property type="entry name" value="DHS-like_NAD/FAD-binding_dom"/>
</dbReference>
<evidence type="ECO:0000313" key="2">
    <source>
        <dbReference type="Proteomes" id="UP000095431"/>
    </source>
</evidence>
<dbReference type="Proteomes" id="UP000095431">
    <property type="component" value="Unassembled WGS sequence"/>
</dbReference>
<protein>
    <submittedName>
        <fullName evidence="1">Uncharacterized protein</fullName>
    </submittedName>
</protein>
<name>A0A173XER9_9FIRM</name>
<dbReference type="Gene3D" id="3.40.50.1220">
    <property type="entry name" value="TPP-binding domain"/>
    <property type="match status" value="1"/>
</dbReference>
<gene>
    <name evidence="1" type="ORF">ERS852478_00268</name>
</gene>
<dbReference type="SUPFAM" id="SSF52467">
    <property type="entry name" value="DHS-like NAD/FAD-binding domain"/>
    <property type="match status" value="1"/>
</dbReference>
<proteinExistence type="predicted"/>
<accession>A0A173XER9</accession>
<dbReference type="AlphaFoldDB" id="A0A173XER9"/>
<dbReference type="EMBL" id="CYZN01000002">
    <property type="protein sequence ID" value="CUN49397.1"/>
    <property type="molecule type" value="Genomic_DNA"/>
</dbReference>
<evidence type="ECO:0000313" key="1">
    <source>
        <dbReference type="EMBL" id="CUN49397.1"/>
    </source>
</evidence>
<reference evidence="1 2" key="1">
    <citation type="submission" date="2015-09" db="EMBL/GenBank/DDBJ databases">
        <authorList>
            <consortium name="Pathogen Informatics"/>
        </authorList>
    </citation>
    <scope>NUCLEOTIDE SEQUENCE [LARGE SCALE GENOMIC DNA]</scope>
    <source>
        <strain evidence="1 2">2789STDY5834863</strain>
    </source>
</reference>